<dbReference type="InterPro" id="IPR000073">
    <property type="entry name" value="AB_hydrolase_1"/>
</dbReference>
<evidence type="ECO:0000313" key="13">
    <source>
        <dbReference type="Proteomes" id="UP001652628"/>
    </source>
</evidence>
<evidence type="ECO:0000256" key="9">
    <source>
        <dbReference type="ARBA" id="ARBA00048504"/>
    </source>
</evidence>
<feature type="domain" description="AB hydrolase-1" evidence="12">
    <location>
        <begin position="45"/>
        <end position="287"/>
    </location>
</feature>
<name>A0AB39ZIE7_DROSZ</name>
<dbReference type="Gene3D" id="3.40.50.1820">
    <property type="entry name" value="alpha/beta hydrolase"/>
    <property type="match status" value="1"/>
</dbReference>
<dbReference type="GeneID" id="108014734"/>
<evidence type="ECO:0000256" key="4">
    <source>
        <dbReference type="ARBA" id="ARBA00042703"/>
    </source>
</evidence>
<dbReference type="Pfam" id="PF00561">
    <property type="entry name" value="Abhydrolase_1"/>
    <property type="match status" value="1"/>
</dbReference>
<dbReference type="InterPro" id="IPR029058">
    <property type="entry name" value="AB_hydrolase_fold"/>
</dbReference>
<dbReference type="GO" id="GO:0005739">
    <property type="term" value="C:mitochondrion"/>
    <property type="evidence" value="ECO:0007669"/>
    <property type="project" value="TreeGrafter"/>
</dbReference>
<evidence type="ECO:0000256" key="7">
    <source>
        <dbReference type="ARBA" id="ARBA00044064"/>
    </source>
</evidence>
<dbReference type="RefSeq" id="XP_016936402.4">
    <property type="nucleotide sequence ID" value="XM_017080913.4"/>
</dbReference>
<dbReference type="SUPFAM" id="SSF53474">
    <property type="entry name" value="alpha/beta-Hydrolases"/>
    <property type="match status" value="1"/>
</dbReference>
<evidence type="ECO:0000256" key="8">
    <source>
        <dbReference type="ARBA" id="ARBA00048283"/>
    </source>
</evidence>
<evidence type="ECO:0000259" key="12">
    <source>
        <dbReference type="Pfam" id="PF00561"/>
    </source>
</evidence>
<evidence type="ECO:0000313" key="14">
    <source>
        <dbReference type="RefSeq" id="XP_016936402.4"/>
    </source>
</evidence>
<evidence type="ECO:0000256" key="3">
    <source>
        <dbReference type="ARBA" id="ARBA00026104"/>
    </source>
</evidence>
<dbReference type="PANTHER" id="PTHR46118:SF4">
    <property type="entry name" value="PROTEIN ABHD11"/>
    <property type="match status" value="1"/>
</dbReference>
<dbReference type="EC" id="3.1.1.116" evidence="3"/>
<reference evidence="14" key="1">
    <citation type="submission" date="2025-08" db="UniProtKB">
        <authorList>
            <consortium name="RefSeq"/>
        </authorList>
    </citation>
    <scope>IDENTIFICATION</scope>
</reference>
<protein>
    <recommendedName>
        <fullName evidence="7">sn-1-specific diacylglycerol lipase ABHD11</fullName>
        <ecNumber evidence="3">3.1.1.116</ecNumber>
    </recommendedName>
    <alternativeName>
        <fullName evidence="4">Alpha/beta hydrolase domain-containing protein 11</fullName>
    </alternativeName>
</protein>
<organism evidence="13 14">
    <name type="scientific">Drosophila suzukii</name>
    <name type="common">Spotted-wing drosophila fruit fly</name>
    <dbReference type="NCBI Taxonomy" id="28584"/>
    <lineage>
        <taxon>Eukaryota</taxon>
        <taxon>Metazoa</taxon>
        <taxon>Ecdysozoa</taxon>
        <taxon>Arthropoda</taxon>
        <taxon>Hexapoda</taxon>
        <taxon>Insecta</taxon>
        <taxon>Pterygota</taxon>
        <taxon>Neoptera</taxon>
        <taxon>Endopterygota</taxon>
        <taxon>Diptera</taxon>
        <taxon>Brachycera</taxon>
        <taxon>Muscomorpha</taxon>
        <taxon>Ephydroidea</taxon>
        <taxon>Drosophilidae</taxon>
        <taxon>Drosophila</taxon>
        <taxon>Sophophora</taxon>
    </lineage>
</organism>
<dbReference type="AlphaFoldDB" id="A0AB39ZIE7"/>
<dbReference type="GO" id="GO:0052689">
    <property type="term" value="F:carboxylic ester hydrolase activity"/>
    <property type="evidence" value="ECO:0007669"/>
    <property type="project" value="TreeGrafter"/>
</dbReference>
<evidence type="ECO:0000256" key="10">
    <source>
        <dbReference type="ARBA" id="ARBA00048513"/>
    </source>
</evidence>
<dbReference type="Proteomes" id="UP001652628">
    <property type="component" value="Chromosome 3"/>
</dbReference>
<comment type="catalytic activity">
    <reaction evidence="5">
        <text>a 1,2-diacyl-sn-glycerol + H2O = a 2-acylglycerol + a fatty acid + H(+)</text>
        <dbReference type="Rhea" id="RHEA:33275"/>
        <dbReference type="ChEBI" id="CHEBI:15377"/>
        <dbReference type="ChEBI" id="CHEBI:15378"/>
        <dbReference type="ChEBI" id="CHEBI:17389"/>
        <dbReference type="ChEBI" id="CHEBI:17815"/>
        <dbReference type="ChEBI" id="CHEBI:28868"/>
        <dbReference type="EC" id="3.1.1.116"/>
    </reaction>
</comment>
<gene>
    <name evidence="14" type="primary">LOC108014734</name>
</gene>
<accession>A0AB39ZIE7</accession>
<keyword evidence="2" id="KW-0378">Hydrolase</keyword>
<evidence type="ECO:0000256" key="6">
    <source>
        <dbReference type="ARBA" id="ARBA00043742"/>
    </source>
</evidence>
<comment type="catalytic activity">
    <reaction evidence="10">
        <text>1-octadecanoyl-2-(9Z-octadecenoyl)-sn-glycerol + H2O = 2-(9Z-octadecenoyl)-glycerol + octadecanoate + H(+)</text>
        <dbReference type="Rhea" id="RHEA:77103"/>
        <dbReference type="ChEBI" id="CHEBI:15377"/>
        <dbReference type="ChEBI" id="CHEBI:15378"/>
        <dbReference type="ChEBI" id="CHEBI:25629"/>
        <dbReference type="ChEBI" id="CHEBI:73990"/>
        <dbReference type="ChEBI" id="CHEBI:75468"/>
    </reaction>
</comment>
<proteinExistence type="inferred from homology"/>
<evidence type="ECO:0000256" key="11">
    <source>
        <dbReference type="ARBA" id="ARBA00048919"/>
    </source>
</evidence>
<evidence type="ECO:0000256" key="2">
    <source>
        <dbReference type="ARBA" id="ARBA00022801"/>
    </source>
</evidence>
<keyword evidence="13" id="KW-1185">Reference proteome</keyword>
<comment type="catalytic activity">
    <reaction evidence="11">
        <text>1-octadecanoyl-2-(5Z,8Z,11Z,14Z-eicosatetraenoyl)-sn-glycerol + H2O = 2-(5Z,8Z,11Z,14Z-eicosatetraenoyl)-glycerol + octadecanoate + H(+)</text>
        <dbReference type="Rhea" id="RHEA:38507"/>
        <dbReference type="ChEBI" id="CHEBI:15377"/>
        <dbReference type="ChEBI" id="CHEBI:15378"/>
        <dbReference type="ChEBI" id="CHEBI:25629"/>
        <dbReference type="ChEBI" id="CHEBI:52392"/>
        <dbReference type="ChEBI" id="CHEBI:75728"/>
    </reaction>
</comment>
<comment type="catalytic activity">
    <reaction evidence="9">
        <text>1,2-didecanoylglycerol + H2O = decanoylglycerol + decanoate + H(+)</text>
        <dbReference type="Rhea" id="RHEA:48596"/>
        <dbReference type="ChEBI" id="CHEBI:11152"/>
        <dbReference type="ChEBI" id="CHEBI:15377"/>
        <dbReference type="ChEBI" id="CHEBI:15378"/>
        <dbReference type="ChEBI" id="CHEBI:27689"/>
        <dbReference type="ChEBI" id="CHEBI:90605"/>
    </reaction>
</comment>
<comment type="catalytic activity">
    <reaction evidence="6">
        <text>a 1,3-diacyl-sn-glycerol + H2O = a 1-acyl-sn-glycerol + a fatty acid + H(+)</text>
        <dbReference type="Rhea" id="RHEA:38503"/>
        <dbReference type="ChEBI" id="CHEBI:15377"/>
        <dbReference type="ChEBI" id="CHEBI:15378"/>
        <dbReference type="ChEBI" id="CHEBI:28868"/>
        <dbReference type="ChEBI" id="CHEBI:64683"/>
        <dbReference type="ChEBI" id="CHEBI:77272"/>
    </reaction>
</comment>
<comment type="similarity">
    <text evidence="1">Belongs to the AB hydrolase superfamily.</text>
</comment>
<evidence type="ECO:0000256" key="1">
    <source>
        <dbReference type="ARBA" id="ARBA00008645"/>
    </source>
</evidence>
<comment type="catalytic activity">
    <reaction evidence="8">
        <text>1-octadecanoyl-2-(4Z,7Z,10Z,13Z,16Z,19Z-docosahexaenoyl)-sn-glycerol + H2O = 2-(4Z,7Z,10Z,13Z,16Z,19Z-docosahexaenoyl)-glycerol + octadecanoate + H(+)</text>
        <dbReference type="Rhea" id="RHEA:77107"/>
        <dbReference type="ChEBI" id="CHEBI:15377"/>
        <dbReference type="ChEBI" id="CHEBI:15378"/>
        <dbReference type="ChEBI" id="CHEBI:25629"/>
        <dbReference type="ChEBI" id="CHEBI:77129"/>
        <dbReference type="ChEBI" id="CHEBI:186738"/>
    </reaction>
</comment>
<evidence type="ECO:0000256" key="5">
    <source>
        <dbReference type="ARBA" id="ARBA00043667"/>
    </source>
</evidence>
<sequence>MVRQRILSAILARTQAVRNYRATFVQGTRLEYVSYSTPRNQMEAPPIVVMHDLNLSGASWRHVASNLSQHGLRQVITVDARNHGLSPHISGHSPLHLAADVEALMGHQRLNKIVALGHGMGGRAMMTLALTQPQLVERVILVDTTPAPVPSNFYLTREVFEMMIQVAPTIPANLSLSEGRRFILPIFQDVVQDVSELRRVIQNLRKMQDSTFGWSVNPQAVLSSWAEMMIDYESTIGGLSPYMGEVLLIAGSQSEFVTSTSISIMQRYFPNTVVQILDAGHCVYEDQPEQFVELVVEFTQVCLVC</sequence>
<dbReference type="PANTHER" id="PTHR46118">
    <property type="entry name" value="PROTEIN ABHD11"/>
    <property type="match status" value="1"/>
</dbReference>